<gene>
    <name evidence="8" type="primary">Mo00466</name>
    <name evidence="8" type="ORF">E5Q_00466</name>
</gene>
<evidence type="ECO:0000256" key="3">
    <source>
        <dbReference type="ARBA" id="ARBA00022737"/>
    </source>
</evidence>
<evidence type="ECO:0000313" key="9">
    <source>
        <dbReference type="Proteomes" id="UP000009131"/>
    </source>
</evidence>
<comment type="caution">
    <text evidence="8">The sequence shown here is derived from an EMBL/GenBank/DDBJ whole genome shotgun (WGS) entry which is preliminary data.</text>
</comment>
<dbReference type="InterPro" id="IPR021841">
    <property type="entry name" value="VAC14_Fig4p-bd"/>
</dbReference>
<feature type="region of interest" description="Disordered" evidence="6">
    <location>
        <begin position="1009"/>
        <end position="1031"/>
    </location>
</feature>
<dbReference type="GO" id="GO:0006661">
    <property type="term" value="P:phosphatidylinositol biosynthetic process"/>
    <property type="evidence" value="ECO:0007669"/>
    <property type="project" value="InterPro"/>
</dbReference>
<dbReference type="OMA" id="QCYQHVS"/>
<dbReference type="InParanoid" id="G7DTH3"/>
<dbReference type="GO" id="GO:0010008">
    <property type="term" value="C:endosome membrane"/>
    <property type="evidence" value="ECO:0007669"/>
    <property type="project" value="TreeGrafter"/>
</dbReference>
<feature type="compositionally biased region" description="Basic and acidic residues" evidence="6">
    <location>
        <begin position="318"/>
        <end position="332"/>
    </location>
</feature>
<dbReference type="PANTHER" id="PTHR16023:SF0">
    <property type="entry name" value="PROTEIN VAC14 HOMOLOG"/>
    <property type="match status" value="1"/>
</dbReference>
<evidence type="ECO:0000256" key="4">
    <source>
        <dbReference type="ARBA" id="ARBA00023136"/>
    </source>
</evidence>
<dbReference type="AlphaFoldDB" id="G7DTH3"/>
<dbReference type="PANTHER" id="PTHR16023">
    <property type="entry name" value="TAX1 BINDING PROTEIN-RELATED"/>
    <property type="match status" value="1"/>
</dbReference>
<dbReference type="RefSeq" id="XP_014571414.1">
    <property type="nucleotide sequence ID" value="XM_014715928.1"/>
</dbReference>
<dbReference type="EMBL" id="BABT02000025">
    <property type="protein sequence ID" value="GAA93820.1"/>
    <property type="molecule type" value="Genomic_DNA"/>
</dbReference>
<dbReference type="Pfam" id="PF11916">
    <property type="entry name" value="Vac14_Fig4_bd"/>
    <property type="match status" value="1"/>
</dbReference>
<dbReference type="Pfam" id="PF12755">
    <property type="entry name" value="Vac14_Fab1_bd"/>
    <property type="match status" value="1"/>
</dbReference>
<proteinExistence type="inferred from homology"/>
<dbReference type="InterPro" id="IPR026825">
    <property type="entry name" value="Vac14"/>
</dbReference>
<dbReference type="GO" id="GO:0070772">
    <property type="term" value="C:PAS complex"/>
    <property type="evidence" value="ECO:0007669"/>
    <property type="project" value="InterPro"/>
</dbReference>
<sequence>MDSTLLKTLNNPNYEKRKNAALEIERLIRDHVVHQETARMAAIVAQLCDLATSTLSNNRLGGILGLAAASIALGIHIAGHLDEMVPPILACFNDPDSKVRYYACESMYNVAKVAKGEMLRFFNELFDALSILAADVEVTVKNAAELVDRLFRDIVVEEASSYVSALDRRRSMSRQTSEGREIISPGSDPIDDPSPSPSAPAGDKIASHFADAQFPQPPMAFSLERFVPLLSERIYVVNPHSRIYLISWLSVLDSVPGIELLSYLPSYLDGLLRYLADENSDIVTAAQNLLAEFLVEIREVAEVKAHRDSQRMLRQAQRKADSEVKRHRREQEGQGDDLQNDGGSKPVEETNEMDADDEGHGYGHWVPGQNVDVDHAGIVEILLSHLPYSDPEIQATCLTWLTEFLRHLHPVMIKFTPRLLPVILSCLALEQPQLRSLASQASQELMLIIQDLSPPPKDVRDGSNVTADMLIASPDAKTRTRVSSPPNAPSSLPFPTTEVRKEPGQDAPRSSEDEPGLIRADVDPGQQPDPFDYQATVSALTLQFLNECVETRVAALKWLSMLHVKAPHKILSMGDGTFPVLLKTLSDASEEVVRADLQLLAQISSNSEEGYFKSFMVNLLSLFSTDRRLLETRGSLIIRQLCVSLNTEKIYRTMAEILEKDEDIEFASNMVQNLNLIVITSPELSDFRKRLKNLESKDGQTLFVILYRSWSHNAVATFALCLLAQAYEPACSLLQIFAELEITVNLLIQIDKLVQLLESPVFTSLRLQLLEPDRYPYLYKALYGILMLLPQSSAFATLRNRLSAVSNLGFLHAAPRISYTAAGASPRPPGVRRQDEIKDAIRWQDLLSHFRAVQTRHERARLHIVQGSTTGSTELEPSFSGLGIQSHRAAGLPKRKPPPLKGLDADASRQVSRSAPTTGHRIHARIDIEIDLRSRCLPNTGGSKMVPRAMPSFVAAKLLCQHLLRRQAREIGQAGTAHERSRTRHSRRQQEAPVAKCVPERMVTSCSAGDLRRLPPNRSKTFDRVDPIYQD</sequence>
<accession>G7DTH3</accession>
<evidence type="ECO:0000256" key="1">
    <source>
        <dbReference type="ARBA" id="ARBA00004308"/>
    </source>
</evidence>
<dbReference type="eggNOG" id="KOG0212">
    <property type="taxonomic scope" value="Eukaryota"/>
</dbReference>
<dbReference type="HOGENOM" id="CLU_007740_0_1_1"/>
<dbReference type="PROSITE" id="PS50077">
    <property type="entry name" value="HEAT_REPEAT"/>
    <property type="match status" value="1"/>
</dbReference>
<feature type="region of interest" description="Disordered" evidence="6">
    <location>
        <begin position="471"/>
        <end position="526"/>
    </location>
</feature>
<feature type="domain" description="Vacuolar protein 14 C-terminal Fig4-binding" evidence="7">
    <location>
        <begin position="628"/>
        <end position="805"/>
    </location>
</feature>
<comment type="similarity">
    <text evidence="2">Belongs to the VAC14 family.</text>
</comment>
<dbReference type="STRING" id="764103.G7DTH3"/>
<dbReference type="Gene3D" id="1.25.10.10">
    <property type="entry name" value="Leucine-rich Repeat Variant"/>
    <property type="match status" value="2"/>
</dbReference>
<dbReference type="Proteomes" id="UP000009131">
    <property type="component" value="Unassembled WGS sequence"/>
</dbReference>
<feature type="region of interest" description="Disordered" evidence="6">
    <location>
        <begin position="172"/>
        <end position="202"/>
    </location>
</feature>
<dbReference type="GO" id="GO:0000329">
    <property type="term" value="C:fungal-type vacuole membrane"/>
    <property type="evidence" value="ECO:0007669"/>
    <property type="project" value="TreeGrafter"/>
</dbReference>
<dbReference type="InterPro" id="IPR021133">
    <property type="entry name" value="HEAT_type_2"/>
</dbReference>
<dbReference type="SUPFAM" id="SSF48371">
    <property type="entry name" value="ARM repeat"/>
    <property type="match status" value="1"/>
</dbReference>
<feature type="compositionally biased region" description="Basic and acidic residues" evidence="6">
    <location>
        <begin position="1020"/>
        <end position="1031"/>
    </location>
</feature>
<dbReference type="FunCoup" id="G7DTH3">
    <property type="interactions" value="580"/>
</dbReference>
<evidence type="ECO:0000259" key="7">
    <source>
        <dbReference type="Pfam" id="PF11916"/>
    </source>
</evidence>
<reference evidence="8 9" key="2">
    <citation type="journal article" date="2012" name="Open Biol.">
        <title>Characteristics of nucleosomes and linker DNA regions on the genome of the basidiomycete Mixia osmundae revealed by mono- and dinucleosome mapping.</title>
        <authorList>
            <person name="Nishida H."/>
            <person name="Kondo S."/>
            <person name="Matsumoto T."/>
            <person name="Suzuki Y."/>
            <person name="Yoshikawa H."/>
            <person name="Taylor T.D."/>
            <person name="Sugiyama J."/>
        </authorList>
    </citation>
    <scope>NUCLEOTIDE SEQUENCE [LARGE SCALE GENOMIC DNA]</scope>
    <source>
        <strain evidence="9">CBS 9802 / IAM 14324 / JCM 22182 / KY 12970</strain>
    </source>
</reference>
<feature type="region of interest" description="Disordered" evidence="6">
    <location>
        <begin position="972"/>
        <end position="994"/>
    </location>
</feature>
<organism evidence="8 9">
    <name type="scientific">Mixia osmundae (strain CBS 9802 / IAM 14324 / JCM 22182 / KY 12970)</name>
    <dbReference type="NCBI Taxonomy" id="764103"/>
    <lineage>
        <taxon>Eukaryota</taxon>
        <taxon>Fungi</taxon>
        <taxon>Dikarya</taxon>
        <taxon>Basidiomycota</taxon>
        <taxon>Pucciniomycotina</taxon>
        <taxon>Mixiomycetes</taxon>
        <taxon>Mixiales</taxon>
        <taxon>Mixiaceae</taxon>
        <taxon>Mixia</taxon>
    </lineage>
</organism>
<name>G7DTH3_MIXOS</name>
<reference evidence="8 9" key="1">
    <citation type="journal article" date="2011" name="J. Gen. Appl. Microbiol.">
        <title>Draft genome sequencing of the enigmatic basidiomycete Mixia osmundae.</title>
        <authorList>
            <person name="Nishida H."/>
            <person name="Nagatsuka Y."/>
            <person name="Sugiyama J."/>
        </authorList>
    </citation>
    <scope>NUCLEOTIDE SEQUENCE [LARGE SCALE GENOMIC DNA]</scope>
    <source>
        <strain evidence="9">CBS 9802 / IAM 14324 / JCM 22182 / KY 12970</strain>
    </source>
</reference>
<keyword evidence="4" id="KW-0472">Membrane</keyword>
<feature type="region of interest" description="Disordered" evidence="6">
    <location>
        <begin position="311"/>
        <end position="358"/>
    </location>
</feature>
<protein>
    <recommendedName>
        <fullName evidence="7">Vacuolar protein 14 C-terminal Fig4-binding domain-containing protein</fullName>
    </recommendedName>
</protein>
<feature type="compositionally biased region" description="Polar residues" evidence="6">
    <location>
        <begin position="481"/>
        <end position="494"/>
    </location>
</feature>
<keyword evidence="9" id="KW-1185">Reference proteome</keyword>
<comment type="subcellular location">
    <subcellularLocation>
        <location evidence="1">Endomembrane system</location>
    </subcellularLocation>
</comment>
<evidence type="ECO:0000313" key="8">
    <source>
        <dbReference type="EMBL" id="GAA93820.1"/>
    </source>
</evidence>
<evidence type="ECO:0000256" key="6">
    <source>
        <dbReference type="SAM" id="MobiDB-lite"/>
    </source>
</evidence>
<dbReference type="InterPro" id="IPR011989">
    <property type="entry name" value="ARM-like"/>
</dbReference>
<evidence type="ECO:0000256" key="5">
    <source>
        <dbReference type="PROSITE-ProRule" id="PRU00103"/>
    </source>
</evidence>
<feature type="compositionally biased region" description="Basic and acidic residues" evidence="6">
    <location>
        <begin position="498"/>
        <end position="512"/>
    </location>
</feature>
<dbReference type="InterPro" id="IPR016024">
    <property type="entry name" value="ARM-type_fold"/>
</dbReference>
<keyword evidence="3" id="KW-0677">Repeat</keyword>
<evidence type="ECO:0000256" key="2">
    <source>
        <dbReference type="ARBA" id="ARBA00010225"/>
    </source>
</evidence>
<dbReference type="OrthoDB" id="5574975at2759"/>
<feature type="repeat" description="HEAT" evidence="5">
    <location>
        <begin position="84"/>
        <end position="120"/>
    </location>
</feature>
<feature type="region of interest" description="Disordered" evidence="6">
    <location>
        <begin position="888"/>
        <end position="918"/>
    </location>
</feature>